<dbReference type="PANTHER" id="PTHR11102">
    <property type="entry name" value="SEL-1-LIKE PROTEIN"/>
    <property type="match status" value="1"/>
</dbReference>
<dbReference type="InterPro" id="IPR006597">
    <property type="entry name" value="Sel1-like"/>
</dbReference>
<dbReference type="Proteomes" id="UP001184230">
    <property type="component" value="Unassembled WGS sequence"/>
</dbReference>
<dbReference type="RefSeq" id="WP_309900639.1">
    <property type="nucleotide sequence ID" value="NZ_JAVDRF010000003.1"/>
</dbReference>
<dbReference type="InterPro" id="IPR011990">
    <property type="entry name" value="TPR-like_helical_dom_sf"/>
</dbReference>
<keyword evidence="1" id="KW-1133">Transmembrane helix</keyword>
<evidence type="ECO:0000313" key="3">
    <source>
        <dbReference type="Proteomes" id="UP001184230"/>
    </source>
</evidence>
<organism evidence="2 3">
    <name type="scientific">Variovorax soli</name>
    <dbReference type="NCBI Taxonomy" id="376815"/>
    <lineage>
        <taxon>Bacteria</taxon>
        <taxon>Pseudomonadati</taxon>
        <taxon>Pseudomonadota</taxon>
        <taxon>Betaproteobacteria</taxon>
        <taxon>Burkholderiales</taxon>
        <taxon>Comamonadaceae</taxon>
        <taxon>Variovorax</taxon>
    </lineage>
</organism>
<keyword evidence="3" id="KW-1185">Reference proteome</keyword>
<dbReference type="Gene3D" id="1.25.40.10">
    <property type="entry name" value="Tetratricopeptide repeat domain"/>
    <property type="match status" value="1"/>
</dbReference>
<dbReference type="SMART" id="SM00671">
    <property type="entry name" value="SEL1"/>
    <property type="match status" value="4"/>
</dbReference>
<proteinExistence type="predicted"/>
<name>A0ABU1NC38_9BURK</name>
<gene>
    <name evidence="2" type="ORF">J2739_001798</name>
</gene>
<evidence type="ECO:0000313" key="2">
    <source>
        <dbReference type="EMBL" id="MDR6536028.1"/>
    </source>
</evidence>
<feature type="transmembrane region" description="Helical" evidence="1">
    <location>
        <begin position="157"/>
        <end position="181"/>
    </location>
</feature>
<protein>
    <submittedName>
        <fullName evidence="2">TPR repeat protein</fullName>
    </submittedName>
</protein>
<dbReference type="EMBL" id="JAVDRF010000003">
    <property type="protein sequence ID" value="MDR6536028.1"/>
    <property type="molecule type" value="Genomic_DNA"/>
</dbReference>
<evidence type="ECO:0000256" key="1">
    <source>
        <dbReference type="SAM" id="Phobius"/>
    </source>
</evidence>
<dbReference type="SUPFAM" id="SSF81901">
    <property type="entry name" value="HCP-like"/>
    <property type="match status" value="1"/>
</dbReference>
<dbReference type="Pfam" id="PF08238">
    <property type="entry name" value="Sel1"/>
    <property type="match status" value="4"/>
</dbReference>
<dbReference type="InterPro" id="IPR050767">
    <property type="entry name" value="Sel1_AlgK"/>
</dbReference>
<keyword evidence="1" id="KW-0812">Transmembrane</keyword>
<comment type="caution">
    <text evidence="2">The sequence shown here is derived from an EMBL/GenBank/DDBJ whole genome shotgun (WGS) entry which is preliminary data.</text>
</comment>
<dbReference type="PANTHER" id="PTHR11102:SF160">
    <property type="entry name" value="ERAD-ASSOCIATED E3 UBIQUITIN-PROTEIN LIGASE COMPONENT HRD3"/>
    <property type="match status" value="1"/>
</dbReference>
<reference evidence="2 3" key="1">
    <citation type="submission" date="2023-07" db="EMBL/GenBank/DDBJ databases">
        <title>Sorghum-associated microbial communities from plants grown in Nebraska, USA.</title>
        <authorList>
            <person name="Schachtman D."/>
        </authorList>
    </citation>
    <scope>NUCLEOTIDE SEQUENCE [LARGE SCALE GENOMIC DNA]</scope>
    <source>
        <strain evidence="2 3">DS1781</strain>
    </source>
</reference>
<sequence length="190" mass="20908">MHTDQAERVQAAFAAYKGGRVNLAYDLYRQLADEGNAESQIFTAWMLSQGVGCTRDEAQAAIYYERAAALGHPAGCFYFGRWLTKSGEHAQAYACYAKGAQAKHLPSMFRVGYSLARGKGVNVDLRDAYTMLKAAASRGHAYALREMALQDLRGGRGLLWIPIGLLEFLLALCWGIAVSMFNKDTDLLRG</sequence>
<accession>A0ABU1NC38</accession>
<keyword evidence="1" id="KW-0472">Membrane</keyword>